<dbReference type="FunFam" id="3.40.50.2000:FF:000019">
    <property type="entry name" value="Glycosyltransferase"/>
    <property type="match status" value="2"/>
</dbReference>
<comment type="similarity">
    <text evidence="1">Belongs to the UDP-glycosyltransferase family.</text>
</comment>
<evidence type="ECO:0000256" key="2">
    <source>
        <dbReference type="ARBA" id="ARBA00022676"/>
    </source>
</evidence>
<dbReference type="Gene3D" id="3.40.50.2000">
    <property type="entry name" value="Glycogen Phosphorylase B"/>
    <property type="match status" value="4"/>
</dbReference>
<feature type="domain" description="Glycosyltransferase N-terminal" evidence="4">
    <location>
        <begin position="437"/>
        <end position="483"/>
    </location>
</feature>
<dbReference type="FunFam" id="3.40.50.2000:FF:000057">
    <property type="entry name" value="Glycosyltransferase"/>
    <property type="match status" value="2"/>
</dbReference>
<dbReference type="InterPro" id="IPR058980">
    <property type="entry name" value="Glyco_transf_N"/>
</dbReference>
<dbReference type="InterPro" id="IPR035595">
    <property type="entry name" value="UDP_glycos_trans_CS"/>
</dbReference>
<evidence type="ECO:0000256" key="1">
    <source>
        <dbReference type="ARBA" id="ARBA00009995"/>
    </source>
</evidence>
<dbReference type="Proteomes" id="UP001415857">
    <property type="component" value="Unassembled WGS sequence"/>
</dbReference>
<dbReference type="PANTHER" id="PTHR11926">
    <property type="entry name" value="GLUCOSYL/GLUCURONOSYL TRANSFERASES"/>
    <property type="match status" value="1"/>
</dbReference>
<gene>
    <name evidence="5" type="ORF">L1049_007406</name>
</gene>
<dbReference type="InterPro" id="IPR002213">
    <property type="entry name" value="UDP_glucos_trans"/>
</dbReference>
<comment type="caution">
    <text evidence="5">The sequence shown here is derived from an EMBL/GenBank/DDBJ whole genome shotgun (WGS) entry which is preliminary data.</text>
</comment>
<dbReference type="EMBL" id="JBBPBK010000367">
    <property type="protein sequence ID" value="KAK9265574.1"/>
    <property type="molecule type" value="Genomic_DNA"/>
</dbReference>
<evidence type="ECO:0000259" key="4">
    <source>
        <dbReference type="Pfam" id="PF26168"/>
    </source>
</evidence>
<evidence type="ECO:0000313" key="6">
    <source>
        <dbReference type="Proteomes" id="UP001415857"/>
    </source>
</evidence>
<dbReference type="Pfam" id="PF26168">
    <property type="entry name" value="Glyco_transf_N"/>
    <property type="match status" value="2"/>
</dbReference>
<dbReference type="Pfam" id="PF00201">
    <property type="entry name" value="UDPGT"/>
    <property type="match status" value="2"/>
</dbReference>
<dbReference type="PROSITE" id="PS00375">
    <property type="entry name" value="UDPGT"/>
    <property type="match status" value="2"/>
</dbReference>
<dbReference type="PANTHER" id="PTHR11926:SF1560">
    <property type="entry name" value="UDP-GLYCOSYLTRANSFERASE 74E1-RELATED"/>
    <property type="match status" value="1"/>
</dbReference>
<dbReference type="AlphaFoldDB" id="A0AAP0R1R3"/>
<reference evidence="5 6" key="1">
    <citation type="journal article" date="2024" name="Plant J.">
        <title>Genome sequences and population genomics reveal climatic adaptation and genomic divergence between two closely related sweetgum species.</title>
        <authorList>
            <person name="Xu W.Q."/>
            <person name="Ren C.Q."/>
            <person name="Zhang X.Y."/>
            <person name="Comes H.P."/>
            <person name="Liu X.H."/>
            <person name="Li Y.G."/>
            <person name="Kettle C.J."/>
            <person name="Jalonen R."/>
            <person name="Gaisberger H."/>
            <person name="Ma Y.Z."/>
            <person name="Qiu Y.X."/>
        </authorList>
    </citation>
    <scope>NUCLEOTIDE SEQUENCE [LARGE SCALE GENOMIC DNA]</scope>
    <source>
        <strain evidence="5">Hangzhou</strain>
    </source>
</reference>
<sequence length="886" mass="99311">MEKQEAAHRTHVLVVPYPAQGHINPMLQFSKRLASKGLKVTLLTTVSITESMQAQATSVKVEPISDKSDQINKSDSIEDYLKRFQIMMSSCLPEFIVKQNTSGHPLSCLVYDSAMPWALDIAKRLGLAGASFFTQSCTVGAIYCNVLQGILTIPVERPSVSIAGLPPLETCDLPSFIYDMGSYPFLLHLVLDQFSNFEKADWIFFNTFDSLEEEVVDSMSKVCPLLTIGPTIPSFYLDNRVENDKAYGLNLFPLEPSASTNWLCTKPIGSVVYVSFGSNANLGEEQMEELAWGLKESNCYFLWVVRASEEAKLPKTFVDETSEKGLVVNWSPQSEVLASDAVGCFLTHCGWNSTLESLSLGVPMVVMPQAGDQTTNAKYVEDVWKVGIRVKVEKNGIWRREEIESCIREVMEGERGIEMKKNARKWKELAKEAVTSEIHILVIPYPVQGHINPMLQFSKCLASKGMEVTLVTTTTISKTVQAQTCPVKIEAISDGFDEGQKIESMDAYVERFKVAASQNLAELIEKQNRSNHPPKVLVYDSGLPWALDIAQRLGLHGAAFFTQSCAVFAIYYHLHQGALKIPIEEDTISIPSMPLLAINDMPSYIYDTSSYPSRLGHVLKRFSNFHKAKWLLFNTFNKLEEEVVNWMASQWPVRTIGPTIPSMFTGKQLEDDDKDYGLDLFKPNVDANCMEWLDTKETSSVVYVSFGSLATLGEEQMEELAWGLKMSNYYFLWVVRESEIKKVPISMVDHKTILEKGLVVTWCPQLCVLAHKAVGCFLTHCGWNSTLEGLSLGVPMVAMPQWTDQITNAKFVEDVWRVGVRVKVDEKGVVKKEEIDLCIREVMEGERGNEIKRNAAMWKVLAQEAIHEGGSSDKNIEEFVENLVCA</sequence>
<accession>A0AAP0R1R3</accession>
<keyword evidence="3" id="KW-0808">Transferase</keyword>
<evidence type="ECO:0000256" key="3">
    <source>
        <dbReference type="ARBA" id="ARBA00022679"/>
    </source>
</evidence>
<dbReference type="CDD" id="cd03784">
    <property type="entry name" value="GT1_Gtf-like"/>
    <property type="match status" value="2"/>
</dbReference>
<protein>
    <recommendedName>
        <fullName evidence="4">Glycosyltransferase N-terminal domain-containing protein</fullName>
    </recommendedName>
</protein>
<evidence type="ECO:0000313" key="5">
    <source>
        <dbReference type="EMBL" id="KAK9265574.1"/>
    </source>
</evidence>
<keyword evidence="2" id="KW-0328">Glycosyltransferase</keyword>
<feature type="domain" description="Glycosyltransferase N-terminal" evidence="4">
    <location>
        <begin position="11"/>
        <end position="54"/>
    </location>
</feature>
<dbReference type="GO" id="GO:0080044">
    <property type="term" value="F:quercetin 7-O-glucosyltransferase activity"/>
    <property type="evidence" value="ECO:0007669"/>
    <property type="project" value="TreeGrafter"/>
</dbReference>
<organism evidence="5 6">
    <name type="scientific">Liquidambar formosana</name>
    <name type="common">Formosan gum</name>
    <dbReference type="NCBI Taxonomy" id="63359"/>
    <lineage>
        <taxon>Eukaryota</taxon>
        <taxon>Viridiplantae</taxon>
        <taxon>Streptophyta</taxon>
        <taxon>Embryophyta</taxon>
        <taxon>Tracheophyta</taxon>
        <taxon>Spermatophyta</taxon>
        <taxon>Magnoliopsida</taxon>
        <taxon>eudicotyledons</taxon>
        <taxon>Gunneridae</taxon>
        <taxon>Pentapetalae</taxon>
        <taxon>Saxifragales</taxon>
        <taxon>Altingiaceae</taxon>
        <taxon>Liquidambar</taxon>
    </lineage>
</organism>
<proteinExistence type="inferred from homology"/>
<name>A0AAP0R1R3_LIQFO</name>
<keyword evidence="6" id="KW-1185">Reference proteome</keyword>
<dbReference type="GO" id="GO:0080043">
    <property type="term" value="F:quercetin 3-O-glucosyltransferase activity"/>
    <property type="evidence" value="ECO:0007669"/>
    <property type="project" value="TreeGrafter"/>
</dbReference>
<dbReference type="SUPFAM" id="SSF53756">
    <property type="entry name" value="UDP-Glycosyltransferase/glycogen phosphorylase"/>
    <property type="match status" value="2"/>
</dbReference>